<keyword evidence="1" id="KW-0804">Transcription</keyword>
<accession>V6LAF7</accession>
<proteinExistence type="inferred from homology"/>
<dbReference type="GO" id="GO:0003677">
    <property type="term" value="F:DNA binding"/>
    <property type="evidence" value="ECO:0007669"/>
    <property type="project" value="UniProtKB-KW"/>
</dbReference>
<reference evidence="4" key="2">
    <citation type="submission" date="2020-12" db="EMBL/GenBank/DDBJ databases">
        <title>New Spironucleus salmonicida genome in near-complete chromosomes.</title>
        <authorList>
            <person name="Xu F."/>
            <person name="Kurt Z."/>
            <person name="Jimenez-Gonzalez A."/>
            <person name="Astvaldsson A."/>
            <person name="Andersson J.O."/>
            <person name="Svard S.G."/>
        </authorList>
    </citation>
    <scope>NUCLEOTIDE SEQUENCE</scope>
    <source>
        <strain evidence="4">ATCC 50377</strain>
    </source>
</reference>
<keyword evidence="1" id="KW-0539">Nucleus</keyword>
<sequence>MNETEKVAIYIAQQGICSFQQIQRGTQIEQKKLYDILNALQAINLINKDKEKYKGKYKFLNGEKLPNAIFWDFALKIEQKQLEIIEMIRILEIKKEQ</sequence>
<dbReference type="InterPro" id="IPR036388">
    <property type="entry name" value="WH-like_DNA-bd_sf"/>
</dbReference>
<keyword evidence="5" id="KW-1185">Reference proteome</keyword>
<dbReference type="InterPro" id="IPR036390">
    <property type="entry name" value="WH_DNA-bd_sf"/>
</dbReference>
<dbReference type="Gene3D" id="1.10.10.10">
    <property type="entry name" value="Winged helix-like DNA-binding domain superfamily/Winged helix DNA-binding domain"/>
    <property type="match status" value="1"/>
</dbReference>
<dbReference type="EMBL" id="AUWU02000006">
    <property type="protein sequence ID" value="KAH0572377.1"/>
    <property type="molecule type" value="Genomic_DNA"/>
</dbReference>
<keyword evidence="1 3" id="KW-0238">DNA-binding</keyword>
<name>V6LAF7_9EUKA</name>
<protein>
    <submittedName>
        <fullName evidence="3">E2F/DP family winged-helix DNA-binding domain-containing protein</fullName>
    </submittedName>
</protein>
<gene>
    <name evidence="3" type="ORF">SS50377_19157</name>
    <name evidence="4" type="ORF">SS50377_26587</name>
</gene>
<evidence type="ECO:0000313" key="4">
    <source>
        <dbReference type="EMBL" id="KAH0572377.1"/>
    </source>
</evidence>
<comment type="similarity">
    <text evidence="1">Belongs to the E2F/DP family.</text>
</comment>
<keyword evidence="1" id="KW-0805">Transcription regulation</keyword>
<dbReference type="VEuPathDB" id="GiardiaDB:SS50377_26587"/>
<organism evidence="3">
    <name type="scientific">Spironucleus salmonicida</name>
    <dbReference type="NCBI Taxonomy" id="348837"/>
    <lineage>
        <taxon>Eukaryota</taxon>
        <taxon>Metamonada</taxon>
        <taxon>Diplomonadida</taxon>
        <taxon>Hexamitidae</taxon>
        <taxon>Hexamitinae</taxon>
        <taxon>Spironucleus</taxon>
    </lineage>
</organism>
<dbReference type="SUPFAM" id="SSF46785">
    <property type="entry name" value="Winged helix' DNA-binding domain"/>
    <property type="match status" value="1"/>
</dbReference>
<reference evidence="3 4" key="1">
    <citation type="journal article" date="2014" name="PLoS Genet.">
        <title>The Genome of Spironucleus salmonicida Highlights a Fish Pathogen Adapted to Fluctuating Environments.</title>
        <authorList>
            <person name="Xu F."/>
            <person name="Jerlstrom-Hultqvist J."/>
            <person name="Einarsson E."/>
            <person name="Astvaldsson A."/>
            <person name="Svard S.G."/>
            <person name="Andersson J.O."/>
        </authorList>
    </citation>
    <scope>NUCLEOTIDE SEQUENCE</scope>
    <source>
        <strain evidence="4">ATCC 50377</strain>
    </source>
</reference>
<evidence type="ECO:0000256" key="1">
    <source>
        <dbReference type="RuleBase" id="RU003796"/>
    </source>
</evidence>
<dbReference type="GO" id="GO:0005634">
    <property type="term" value="C:nucleus"/>
    <property type="evidence" value="ECO:0007669"/>
    <property type="project" value="UniProtKB-SubCell"/>
</dbReference>
<dbReference type="AlphaFoldDB" id="V6LAF7"/>
<dbReference type="Pfam" id="PF02319">
    <property type="entry name" value="WHD_E2F_TDP"/>
    <property type="match status" value="1"/>
</dbReference>
<dbReference type="GO" id="GO:0006355">
    <property type="term" value="P:regulation of DNA-templated transcription"/>
    <property type="evidence" value="ECO:0007669"/>
    <property type="project" value="InterPro"/>
</dbReference>
<evidence type="ECO:0000313" key="3">
    <source>
        <dbReference type="EMBL" id="EST41440.1"/>
    </source>
</evidence>
<evidence type="ECO:0000259" key="2">
    <source>
        <dbReference type="Pfam" id="PF02319"/>
    </source>
</evidence>
<evidence type="ECO:0000313" key="5">
    <source>
        <dbReference type="Proteomes" id="UP000018208"/>
    </source>
</evidence>
<dbReference type="Proteomes" id="UP000018208">
    <property type="component" value="Unassembled WGS sequence"/>
</dbReference>
<dbReference type="GO" id="GO:0005667">
    <property type="term" value="C:transcription regulator complex"/>
    <property type="evidence" value="ECO:0007669"/>
    <property type="project" value="InterPro"/>
</dbReference>
<feature type="domain" description="E2F/DP family winged-helix DNA-binding" evidence="2">
    <location>
        <begin position="5"/>
        <end position="54"/>
    </location>
</feature>
<dbReference type="InterPro" id="IPR003316">
    <property type="entry name" value="E2F_WHTH_DNA-bd_dom"/>
</dbReference>
<dbReference type="EMBL" id="KI546170">
    <property type="protein sequence ID" value="EST41440.1"/>
    <property type="molecule type" value="Genomic_DNA"/>
</dbReference>
<comment type="subcellular location">
    <subcellularLocation>
        <location evidence="1">Nucleus</location>
    </subcellularLocation>
</comment>